<protein>
    <recommendedName>
        <fullName evidence="2">F-box domain-containing protein</fullName>
    </recommendedName>
</protein>
<accession>A0ABC9CPR9</accession>
<feature type="compositionally biased region" description="Low complexity" evidence="1">
    <location>
        <begin position="63"/>
        <end position="72"/>
    </location>
</feature>
<feature type="region of interest" description="Disordered" evidence="1">
    <location>
        <begin position="61"/>
        <end position="121"/>
    </location>
</feature>
<dbReference type="InterPro" id="IPR036047">
    <property type="entry name" value="F-box-like_dom_sf"/>
</dbReference>
<sequence>MSGAAEVNEDRISDLPTHLLHDILTRLPGGTAAAARTSTLSRRWRRVWTHLPVLSLDYSRLQPSSAASTPPSRRTPRRRLPSSPASRSSCRRSRSMSQWTAASPRGCASPRSASRGSSGSRCPRLKELVLQFVAFFQRDGDVSIRSGSLERLEISVVQPFDGRLHVDAPKLQIFHPSITADFRVVAPELSEGVQKYEQFLKNTDKVARCNVLLVRFVAKVEHGFKPAMVHLLRKCVGIRRLVVELSYSMNGYPCKLSSGCPCSRFESCTTQSVVLDSLEEVVINDHGEVDHKVELVRLLCRCSTAFHRRVAITVIESGQLHYMRKKIQAICPQNSNVQIAVRATM</sequence>
<dbReference type="AlphaFoldDB" id="A0ABC9CPR9"/>
<dbReference type="PROSITE" id="PS50181">
    <property type="entry name" value="FBOX"/>
    <property type="match status" value="1"/>
</dbReference>
<proteinExistence type="predicted"/>
<dbReference type="SUPFAM" id="SSF81383">
    <property type="entry name" value="F-box domain"/>
    <property type="match status" value="1"/>
</dbReference>
<organism evidence="3 4">
    <name type="scientific">Urochloa decumbens</name>
    <dbReference type="NCBI Taxonomy" id="240449"/>
    <lineage>
        <taxon>Eukaryota</taxon>
        <taxon>Viridiplantae</taxon>
        <taxon>Streptophyta</taxon>
        <taxon>Embryophyta</taxon>
        <taxon>Tracheophyta</taxon>
        <taxon>Spermatophyta</taxon>
        <taxon>Magnoliopsida</taxon>
        <taxon>Liliopsida</taxon>
        <taxon>Poales</taxon>
        <taxon>Poaceae</taxon>
        <taxon>PACMAD clade</taxon>
        <taxon>Panicoideae</taxon>
        <taxon>Panicodae</taxon>
        <taxon>Paniceae</taxon>
        <taxon>Melinidinae</taxon>
        <taxon>Urochloa</taxon>
    </lineage>
</organism>
<feature type="domain" description="F-box" evidence="2">
    <location>
        <begin position="9"/>
        <end position="61"/>
    </location>
</feature>
<evidence type="ECO:0000313" key="4">
    <source>
        <dbReference type="Proteomes" id="UP001497457"/>
    </source>
</evidence>
<evidence type="ECO:0000256" key="1">
    <source>
        <dbReference type="SAM" id="MobiDB-lite"/>
    </source>
</evidence>
<reference evidence="3 4" key="2">
    <citation type="submission" date="2024-10" db="EMBL/GenBank/DDBJ databases">
        <authorList>
            <person name="Ryan C."/>
        </authorList>
    </citation>
    <scope>NUCLEOTIDE SEQUENCE [LARGE SCALE GENOMIC DNA]</scope>
</reference>
<evidence type="ECO:0000259" key="2">
    <source>
        <dbReference type="PROSITE" id="PS50181"/>
    </source>
</evidence>
<dbReference type="PANTHER" id="PTHR34709:SF72">
    <property type="entry name" value="OS07G0130000 PROTEIN"/>
    <property type="match status" value="1"/>
</dbReference>
<name>A0ABC9CPR9_9POAL</name>
<dbReference type="PANTHER" id="PTHR34709">
    <property type="entry name" value="OS10G0396666 PROTEIN"/>
    <property type="match status" value="1"/>
</dbReference>
<gene>
    <name evidence="3" type="ORF">URODEC1_LOCUS77294</name>
</gene>
<dbReference type="Pfam" id="PF00646">
    <property type="entry name" value="F-box"/>
    <property type="match status" value="1"/>
</dbReference>
<evidence type="ECO:0000313" key="3">
    <source>
        <dbReference type="EMBL" id="CAL5024026.1"/>
    </source>
</evidence>
<reference evidence="4" key="1">
    <citation type="submission" date="2024-06" db="EMBL/GenBank/DDBJ databases">
        <authorList>
            <person name="Ryan C."/>
        </authorList>
    </citation>
    <scope>NUCLEOTIDE SEQUENCE [LARGE SCALE GENOMIC DNA]</scope>
</reference>
<keyword evidence="4" id="KW-1185">Reference proteome</keyword>
<dbReference type="InterPro" id="IPR001810">
    <property type="entry name" value="F-box_dom"/>
</dbReference>
<dbReference type="InterPro" id="IPR055312">
    <property type="entry name" value="FBL15-like"/>
</dbReference>
<feature type="compositionally biased region" description="Low complexity" evidence="1">
    <location>
        <begin position="101"/>
        <end position="121"/>
    </location>
</feature>
<dbReference type="EMBL" id="OZ075113">
    <property type="protein sequence ID" value="CAL5024026.1"/>
    <property type="molecule type" value="Genomic_DNA"/>
</dbReference>
<dbReference type="Proteomes" id="UP001497457">
    <property type="component" value="Chromosome 3rd"/>
</dbReference>